<dbReference type="Gene3D" id="1.10.1410.40">
    <property type="match status" value="1"/>
</dbReference>
<protein>
    <recommendedName>
        <fullName evidence="1">Mab-21-like HhH/H2TH-like domain-containing protein</fullName>
    </recommendedName>
</protein>
<reference evidence="2" key="2">
    <citation type="submission" date="2020-11" db="EMBL/GenBank/DDBJ databases">
        <authorList>
            <person name="McCartney M.A."/>
            <person name="Auch B."/>
            <person name="Kono T."/>
            <person name="Mallez S."/>
            <person name="Becker A."/>
            <person name="Gohl D.M."/>
            <person name="Silverstein K.A.T."/>
            <person name="Koren S."/>
            <person name="Bechman K.B."/>
            <person name="Herman A."/>
            <person name="Abrahante J.E."/>
            <person name="Garbe J."/>
        </authorList>
    </citation>
    <scope>NUCLEOTIDE SEQUENCE</scope>
    <source>
        <strain evidence="2">Duluth1</strain>
        <tissue evidence="2">Whole animal</tissue>
    </source>
</reference>
<sequence length="735" mass="85251">MEKEPDTINRTVNCLPSMPALPHETGTQNKISEYFPALSIRISDVLDEIGAGKRTVMERRETYLLRERIMTIAAQCLELPGEFFHFGSQSEGTTTPGLNSDIDLLISHTDLNIMTDWRDWEAGMENLLMIHDDITIPQQYLLQDIHKYTPEAVTIIDNERCVRKDSGQALFSSERWKQRTEHMVSHYGEVFKNGPSVSNDPDWDLVSTLPVCKPLPEIQRWIDRCRGRHWPPAQLLKAARKAPCFLVPAGHPDSDYKREEWRLSPNLIERMLMFSFNMAQIKCYIVLKLIKKSLFRKIVGDLITSFHCKTLMFTTIERTHPSLWKEHNIMYLLLLCLQELRKWLRLGCLPHYIIAGVNLFDGKLSIVKQKLLLQYVNYLIKNGLQDLFHIDIDNLGCRLQACCIRRIKQGGEGELGGVVLRYSISLLLKVGYLQRILLNLTPIIYTIQSSNSTFQQSIYNTLLTAVQGFTNEQLKTVAFDLINHLYVVYNSVQSSKCSRLPNPAFSEIISRFQFCLNTDIASSRLKLASLLYCFGHFHAAVRVLDDVEKRYHSKVKAVCRVRRNEGESDLRVFASMITDNYENVLSEQPFAFCVRFIREEAHCAPYVLWFEMNRAMTEEEVAQRDVYDKNWMDNAEVDACPFLRYLQYLTYGGQGERTKQLYALEVLESYIADPRNAINMHHPETALNLLGHCYEMEGYYQSALYIYELSLRRYHTNNAANWHVQRVQRLISNLY</sequence>
<dbReference type="AlphaFoldDB" id="A0A9D4NNM4"/>
<dbReference type="PANTHER" id="PTHR10656">
    <property type="entry name" value="CELL FATE DETERMINING PROTEIN MAB21-RELATED"/>
    <property type="match status" value="1"/>
</dbReference>
<accession>A0A9D4NNM4</accession>
<dbReference type="EMBL" id="JAIWYP010000001">
    <property type="protein sequence ID" value="KAH3896907.1"/>
    <property type="molecule type" value="Genomic_DNA"/>
</dbReference>
<gene>
    <name evidence="2" type="ORF">DPMN_021091</name>
</gene>
<dbReference type="Proteomes" id="UP000828390">
    <property type="component" value="Unassembled WGS sequence"/>
</dbReference>
<evidence type="ECO:0000313" key="3">
    <source>
        <dbReference type="Proteomes" id="UP000828390"/>
    </source>
</evidence>
<dbReference type="InterPro" id="IPR024810">
    <property type="entry name" value="MAB21L/cGLR"/>
</dbReference>
<keyword evidence="3" id="KW-1185">Reference proteome</keyword>
<dbReference type="PANTHER" id="PTHR10656:SF69">
    <property type="entry name" value="MAB-21-LIKE HHH_H2TH-LIKE DOMAIN-CONTAINING PROTEIN"/>
    <property type="match status" value="1"/>
</dbReference>
<evidence type="ECO:0000313" key="2">
    <source>
        <dbReference type="EMBL" id="KAH3896907.1"/>
    </source>
</evidence>
<name>A0A9D4NNM4_DREPO</name>
<evidence type="ECO:0000259" key="1">
    <source>
        <dbReference type="Pfam" id="PF20266"/>
    </source>
</evidence>
<dbReference type="SMART" id="SM01265">
    <property type="entry name" value="Mab-21"/>
    <property type="match status" value="1"/>
</dbReference>
<comment type="caution">
    <text evidence="2">The sequence shown here is derived from an EMBL/GenBank/DDBJ whole genome shotgun (WGS) entry which is preliminary data.</text>
</comment>
<organism evidence="2 3">
    <name type="scientific">Dreissena polymorpha</name>
    <name type="common">Zebra mussel</name>
    <name type="synonym">Mytilus polymorpha</name>
    <dbReference type="NCBI Taxonomy" id="45954"/>
    <lineage>
        <taxon>Eukaryota</taxon>
        <taxon>Metazoa</taxon>
        <taxon>Spiralia</taxon>
        <taxon>Lophotrochozoa</taxon>
        <taxon>Mollusca</taxon>
        <taxon>Bivalvia</taxon>
        <taxon>Autobranchia</taxon>
        <taxon>Heteroconchia</taxon>
        <taxon>Euheterodonta</taxon>
        <taxon>Imparidentia</taxon>
        <taxon>Neoheterodontei</taxon>
        <taxon>Myida</taxon>
        <taxon>Dreissenoidea</taxon>
        <taxon>Dreissenidae</taxon>
        <taxon>Dreissena</taxon>
    </lineage>
</organism>
<reference evidence="2" key="1">
    <citation type="journal article" date="2019" name="bioRxiv">
        <title>The Genome of the Zebra Mussel, Dreissena polymorpha: A Resource for Invasive Species Research.</title>
        <authorList>
            <person name="McCartney M.A."/>
            <person name="Auch B."/>
            <person name="Kono T."/>
            <person name="Mallez S."/>
            <person name="Zhang Y."/>
            <person name="Obille A."/>
            <person name="Becker A."/>
            <person name="Abrahante J.E."/>
            <person name="Garbe J."/>
            <person name="Badalamenti J.P."/>
            <person name="Herman A."/>
            <person name="Mangelson H."/>
            <person name="Liachko I."/>
            <person name="Sullivan S."/>
            <person name="Sone E.D."/>
            <person name="Koren S."/>
            <person name="Silverstein K.A.T."/>
            <person name="Beckman K.B."/>
            <person name="Gohl D.M."/>
        </authorList>
    </citation>
    <scope>NUCLEOTIDE SEQUENCE</scope>
    <source>
        <strain evidence="2">Duluth1</strain>
        <tissue evidence="2">Whole animal</tissue>
    </source>
</reference>
<dbReference type="Pfam" id="PF20266">
    <property type="entry name" value="Mab-21_C"/>
    <property type="match status" value="1"/>
</dbReference>
<proteinExistence type="predicted"/>
<dbReference type="InterPro" id="IPR046906">
    <property type="entry name" value="Mab-21_HhH/H2TH-like"/>
</dbReference>
<feature type="domain" description="Mab-21-like HhH/H2TH-like" evidence="1">
    <location>
        <begin position="282"/>
        <end position="363"/>
    </location>
</feature>